<evidence type="ECO:0000256" key="2">
    <source>
        <dbReference type="ARBA" id="ARBA00023015"/>
    </source>
</evidence>
<dbReference type="AlphaFoldDB" id="A0ABC9FVM9"/>
<evidence type="ECO:0000256" key="4">
    <source>
        <dbReference type="ARBA" id="ARBA00023163"/>
    </source>
</evidence>
<dbReference type="Proteomes" id="UP001497457">
    <property type="component" value="Chromosome 7b"/>
</dbReference>
<keyword evidence="5" id="KW-0539">Nucleus</keyword>
<feature type="domain" description="WRKY" evidence="7">
    <location>
        <begin position="379"/>
        <end position="444"/>
    </location>
</feature>
<dbReference type="SUPFAM" id="SSF118290">
    <property type="entry name" value="WRKY DNA-binding domain"/>
    <property type="match status" value="1"/>
</dbReference>
<feature type="region of interest" description="Disordered" evidence="6">
    <location>
        <begin position="1"/>
        <end position="23"/>
    </location>
</feature>
<reference evidence="8 9" key="2">
    <citation type="submission" date="2024-10" db="EMBL/GenBank/DDBJ databases">
        <authorList>
            <person name="Ryan C."/>
        </authorList>
    </citation>
    <scope>NUCLEOTIDE SEQUENCE [LARGE SCALE GENOMIC DNA]</scope>
</reference>
<dbReference type="InterPro" id="IPR044810">
    <property type="entry name" value="WRKY_plant"/>
</dbReference>
<evidence type="ECO:0000256" key="5">
    <source>
        <dbReference type="ARBA" id="ARBA00023242"/>
    </source>
</evidence>
<keyword evidence="4" id="KW-0804">Transcription</keyword>
<dbReference type="PROSITE" id="PS50811">
    <property type="entry name" value="WRKY"/>
    <property type="match status" value="1"/>
</dbReference>
<comment type="subcellular location">
    <subcellularLocation>
        <location evidence="1">Nucleus</location>
    </subcellularLocation>
</comment>
<evidence type="ECO:0000256" key="3">
    <source>
        <dbReference type="ARBA" id="ARBA00023125"/>
    </source>
</evidence>
<feature type="compositionally biased region" description="Low complexity" evidence="6">
    <location>
        <begin position="445"/>
        <end position="467"/>
    </location>
</feature>
<feature type="compositionally biased region" description="Basic and acidic residues" evidence="6">
    <location>
        <begin position="47"/>
        <end position="60"/>
    </location>
</feature>
<dbReference type="GO" id="GO:0003677">
    <property type="term" value="F:DNA binding"/>
    <property type="evidence" value="ECO:0007669"/>
    <property type="project" value="UniProtKB-KW"/>
</dbReference>
<protein>
    <recommendedName>
        <fullName evidence="7">WRKY domain-containing protein</fullName>
    </recommendedName>
</protein>
<evidence type="ECO:0000256" key="1">
    <source>
        <dbReference type="ARBA" id="ARBA00004123"/>
    </source>
</evidence>
<sequence length="583" mass="62281">MAGTGNHGSLIDEWLPPPTPSPRTLMSSFLNEEFSSGPFSNLFSEHGTNKPHDQCEKSREPVSLSEEVPAQTVRDRFQKGFSLEPNLFSANQKSNSHGGLAERRAARAGFSVPKIDTSRVGSSAVIRSPVSIPPGLSPTTLLESPVFLYNKMAQPSPTTGTLPYLMATSDKSTIPTAATITEDSTFDNDVFSFQPHLGSKQPSFFTAEKDYGSYLPNQSLSNIHQQESSLQSSFTAGKDSTNATIVKAKASDSMFGNSHYSADQPQDDETNQNVQSDGVDARASACVLVSTHGDASLMESQDAVDASSTLSNEEDERATHGTVSIECEGDEDETVSKRRKLDALGTSTITTAVATSTIDMGAAASRAVREPRVVVQTTSEVDILDDGYRWRKYGQKVVKGNPNPRSYYKCTHPGCSVRKHVERASHDLKSVITTYEGKHNHEVPAARNSGQAGSSSANAPSASQGSSSHRRQESAQAGFAHFGATSPFGSFVLPPSGQLGPATGNFRFGMVPPGMSIPMPSLGSLAPTKMVSNSPAMQGYPGHMMPVEPKAEPVSQTGFPVANAAPSAYQQMMSRPPFGHHQM</sequence>
<accession>A0ABC9FVM9</accession>
<evidence type="ECO:0000259" key="7">
    <source>
        <dbReference type="PROSITE" id="PS50811"/>
    </source>
</evidence>
<organism evidence="8 9">
    <name type="scientific">Urochloa decumbens</name>
    <dbReference type="NCBI Taxonomy" id="240449"/>
    <lineage>
        <taxon>Eukaryota</taxon>
        <taxon>Viridiplantae</taxon>
        <taxon>Streptophyta</taxon>
        <taxon>Embryophyta</taxon>
        <taxon>Tracheophyta</taxon>
        <taxon>Spermatophyta</taxon>
        <taxon>Magnoliopsida</taxon>
        <taxon>Liliopsida</taxon>
        <taxon>Poales</taxon>
        <taxon>Poaceae</taxon>
        <taxon>PACMAD clade</taxon>
        <taxon>Panicoideae</taxon>
        <taxon>Panicodae</taxon>
        <taxon>Paniceae</taxon>
        <taxon>Melinidinae</taxon>
        <taxon>Urochloa</taxon>
    </lineage>
</organism>
<evidence type="ECO:0000313" key="8">
    <source>
        <dbReference type="EMBL" id="CAL5082018.1"/>
    </source>
</evidence>
<reference evidence="9" key="1">
    <citation type="submission" date="2024-06" db="EMBL/GenBank/DDBJ databases">
        <authorList>
            <person name="Ryan C."/>
        </authorList>
    </citation>
    <scope>NUCLEOTIDE SEQUENCE [LARGE SCALE GENOMIC DNA]</scope>
</reference>
<keyword evidence="3" id="KW-0238">DNA-binding</keyword>
<dbReference type="EMBL" id="OZ075117">
    <property type="protein sequence ID" value="CAL5082018.1"/>
    <property type="molecule type" value="Genomic_DNA"/>
</dbReference>
<keyword evidence="9" id="KW-1185">Reference proteome</keyword>
<feature type="compositionally biased region" description="Polar residues" evidence="6">
    <location>
        <begin position="255"/>
        <end position="264"/>
    </location>
</feature>
<feature type="region of interest" description="Disordered" evidence="6">
    <location>
        <begin position="444"/>
        <end position="476"/>
    </location>
</feature>
<dbReference type="SMART" id="SM00774">
    <property type="entry name" value="WRKY"/>
    <property type="match status" value="1"/>
</dbReference>
<feature type="region of interest" description="Disordered" evidence="6">
    <location>
        <begin position="255"/>
        <end position="276"/>
    </location>
</feature>
<dbReference type="PANTHER" id="PTHR31221">
    <property type="entry name" value="WRKY TRANSCRIPTION FACTOR PROTEIN 1-RELATED"/>
    <property type="match status" value="1"/>
</dbReference>
<proteinExistence type="predicted"/>
<dbReference type="InterPro" id="IPR036576">
    <property type="entry name" value="WRKY_dom_sf"/>
</dbReference>
<gene>
    <name evidence="8" type="ORF">URODEC1_LOCUS109021</name>
</gene>
<dbReference type="InterPro" id="IPR003657">
    <property type="entry name" value="WRKY_dom"/>
</dbReference>
<feature type="region of interest" description="Disordered" evidence="6">
    <location>
        <begin position="298"/>
        <end position="321"/>
    </location>
</feature>
<feature type="region of interest" description="Disordered" evidence="6">
    <location>
        <begin position="40"/>
        <end position="70"/>
    </location>
</feature>
<name>A0ABC9FVM9_9POAL</name>
<dbReference type="Pfam" id="PF03106">
    <property type="entry name" value="WRKY"/>
    <property type="match status" value="1"/>
</dbReference>
<dbReference type="FunFam" id="2.20.25.80:FF:000001">
    <property type="entry name" value="WRKY transcription factor 33"/>
    <property type="match status" value="1"/>
</dbReference>
<dbReference type="GO" id="GO:0005634">
    <property type="term" value="C:nucleus"/>
    <property type="evidence" value="ECO:0007669"/>
    <property type="project" value="UniProtKB-SubCell"/>
</dbReference>
<dbReference type="PANTHER" id="PTHR31221:SF313">
    <property type="entry name" value="OS09G0481700 PROTEIN"/>
    <property type="match status" value="1"/>
</dbReference>
<evidence type="ECO:0000256" key="6">
    <source>
        <dbReference type="SAM" id="MobiDB-lite"/>
    </source>
</evidence>
<keyword evidence="2" id="KW-0805">Transcription regulation</keyword>
<dbReference type="Gene3D" id="2.20.25.80">
    <property type="entry name" value="WRKY domain"/>
    <property type="match status" value="1"/>
</dbReference>
<evidence type="ECO:0000313" key="9">
    <source>
        <dbReference type="Proteomes" id="UP001497457"/>
    </source>
</evidence>